<dbReference type="EMBL" id="JBHEZZ010000017">
    <property type="protein sequence ID" value="MFC1404876.1"/>
    <property type="molecule type" value="Genomic_DNA"/>
</dbReference>
<accession>A0ABV6UTU5</accession>
<keyword evidence="2" id="KW-1185">Reference proteome</keyword>
<gene>
    <name evidence="1" type="ORF">ACEZDJ_26680</name>
</gene>
<comment type="caution">
    <text evidence="1">The sequence shown here is derived from an EMBL/GenBank/DDBJ whole genome shotgun (WGS) entry which is preliminary data.</text>
</comment>
<evidence type="ECO:0000313" key="2">
    <source>
        <dbReference type="Proteomes" id="UP001592528"/>
    </source>
</evidence>
<reference evidence="1 2" key="1">
    <citation type="submission" date="2024-09" db="EMBL/GenBank/DDBJ databases">
        <authorList>
            <person name="Lee S.D."/>
        </authorList>
    </citation>
    <scope>NUCLEOTIDE SEQUENCE [LARGE SCALE GENOMIC DNA]</scope>
    <source>
        <strain evidence="1 2">N1-5</strain>
    </source>
</reference>
<protein>
    <recommendedName>
        <fullName evidence="3">PKD domain-containing protein</fullName>
    </recommendedName>
</protein>
<dbReference type="Proteomes" id="UP001592528">
    <property type="component" value="Unassembled WGS sequence"/>
</dbReference>
<evidence type="ECO:0000313" key="1">
    <source>
        <dbReference type="EMBL" id="MFC1404876.1"/>
    </source>
</evidence>
<proteinExistence type="predicted"/>
<sequence length="494" mass="50114">MSKLVVQKVPLTTTSVEGLTGFSHPVFSPRAAGVRAAASTLSFTPTRTPGKGAYDVEYSIDVTGSTGAVTLTASWDGVKATPITASGDGAVAIGHTFTTVGEHTLSVSVTDQTGTFTNGTPVYPDGSDYTAYGPTRLLDTRVSKTTLKPNTTVKVKVGGNGGISAYAIAAILNLTVTNATGGGYITAYPDGSGRPPSSNVNFAAKQTVANLSFVPVGSGGYVDLYNGSKGTVDVIADIDGYFSQTAASGYTPVGPTRLVDTRKGTGATKAQIPAKGSIAVQIAGKAGVPSGVTAVALNVTATNDKSGGYLTTYPDGSTPPTASNVNFSANETVANAVVVPVGADGKIRIANGPGLGVDAVVDVAGYYSAGSTSAFLPTDPTRVEDSRTKQPMAAYGGISLQLEKNGTEALPTALVYNATVPVATGPGYLAVTPEPTTAPTSLPSVSTLNFVKNQTVPNLVQATPGATTGAIDFWNVSATPNHLVVDLFGYYLNY</sequence>
<name>A0ABV6UTU5_9ACTN</name>
<dbReference type="RefSeq" id="WP_030258103.1">
    <property type="nucleotide sequence ID" value="NZ_JBHEZZ010000017.1"/>
</dbReference>
<evidence type="ECO:0008006" key="3">
    <source>
        <dbReference type="Google" id="ProtNLM"/>
    </source>
</evidence>
<organism evidence="1 2">
    <name type="scientific">Streptacidiphilus cavernicola</name>
    <dbReference type="NCBI Taxonomy" id="3342716"/>
    <lineage>
        <taxon>Bacteria</taxon>
        <taxon>Bacillati</taxon>
        <taxon>Actinomycetota</taxon>
        <taxon>Actinomycetes</taxon>
        <taxon>Kitasatosporales</taxon>
        <taxon>Streptomycetaceae</taxon>
        <taxon>Streptacidiphilus</taxon>
    </lineage>
</organism>